<dbReference type="GO" id="GO:0080120">
    <property type="term" value="P:CAAX-box protein maturation"/>
    <property type="evidence" value="ECO:0007669"/>
    <property type="project" value="UniProtKB-ARBA"/>
</dbReference>
<keyword evidence="1" id="KW-0812">Transmembrane</keyword>
<feature type="transmembrane region" description="Helical" evidence="1">
    <location>
        <begin position="84"/>
        <end position="104"/>
    </location>
</feature>
<accession>A0A286P3I6</accession>
<feature type="transmembrane region" description="Helical" evidence="1">
    <location>
        <begin position="269"/>
        <end position="289"/>
    </location>
</feature>
<gene>
    <name evidence="3" type="ORF">sS8_0240</name>
</gene>
<dbReference type="EMBL" id="AP017928">
    <property type="protein sequence ID" value="BBA32208.1"/>
    <property type="molecule type" value="Genomic_DNA"/>
</dbReference>
<keyword evidence="4" id="KW-1185">Reference proteome</keyword>
<dbReference type="KEGG" id="mmai:sS8_0240"/>
<dbReference type="RefSeq" id="WP_170160895.1">
    <property type="nucleotide sequence ID" value="NZ_AP017928.1"/>
</dbReference>
<evidence type="ECO:0000313" key="3">
    <source>
        <dbReference type="EMBL" id="BBA32208.1"/>
    </source>
</evidence>
<sequence length="309" mass="32642">MLSLRIVTSAALVPLFVVLLCALLAAFAAYPIFWITGDAIGFHSLVNRTGHLLLLFSAVPAVKYFGLSLRDIGVGGKSEFVRRAAVGILVGAAMLALHVWALIALGVREIDTEAWTSGSHMGSVALKALVIGLIVAIIEETIFRGVLFGALRKAAGAVSAVAISSFYFALLHFLRSDLRPAASEVGWSAGFRIVSDALGNLSALDPSSFLALFLAGAFLAWIRAALPAGLGYCIGIHAGWVCIIKTTKAATNTTASGYWSFLTGSYDGVIGYLTAAWMSVLVALLVIHVRRSNSDKNRKTPDGFVNESA</sequence>
<dbReference type="Proteomes" id="UP000266313">
    <property type="component" value="Chromosome"/>
</dbReference>
<dbReference type="PANTHER" id="PTHR39430">
    <property type="entry name" value="MEMBRANE-ASSOCIATED PROTEASE-RELATED"/>
    <property type="match status" value="1"/>
</dbReference>
<feature type="domain" description="CAAX prenyl protease 2/Lysostaphin resistance protein A-like" evidence="2">
    <location>
        <begin position="125"/>
        <end position="241"/>
    </location>
</feature>
<proteinExistence type="predicted"/>
<feature type="transmembrane region" description="Helical" evidence="1">
    <location>
        <begin position="229"/>
        <end position="249"/>
    </location>
</feature>
<organism evidence="3 4">
    <name type="scientific">Methylocaldum marinum</name>
    <dbReference type="NCBI Taxonomy" id="1432792"/>
    <lineage>
        <taxon>Bacteria</taxon>
        <taxon>Pseudomonadati</taxon>
        <taxon>Pseudomonadota</taxon>
        <taxon>Gammaproteobacteria</taxon>
        <taxon>Methylococcales</taxon>
        <taxon>Methylococcaceae</taxon>
        <taxon>Methylocaldum</taxon>
    </lineage>
</organism>
<keyword evidence="1" id="KW-0472">Membrane</keyword>
<feature type="transmembrane region" description="Helical" evidence="1">
    <location>
        <begin position="52"/>
        <end position="72"/>
    </location>
</feature>
<dbReference type="AlphaFoldDB" id="A0A286P3I6"/>
<feature type="transmembrane region" description="Helical" evidence="1">
    <location>
        <begin position="124"/>
        <end position="143"/>
    </location>
</feature>
<keyword evidence="1" id="KW-1133">Transmembrane helix</keyword>
<feature type="transmembrane region" description="Helical" evidence="1">
    <location>
        <begin position="155"/>
        <end position="174"/>
    </location>
</feature>
<reference evidence="3 4" key="1">
    <citation type="submission" date="2016-12" db="EMBL/GenBank/DDBJ databases">
        <title>Genome sequencing of Methylocaldum marinum.</title>
        <authorList>
            <person name="Takeuchi M."/>
            <person name="Kamagata Y."/>
            <person name="Hiraoka S."/>
            <person name="Oshima K."/>
            <person name="Hattori M."/>
            <person name="Iwasaki W."/>
        </authorList>
    </citation>
    <scope>NUCLEOTIDE SEQUENCE [LARGE SCALE GENOMIC DNA]</scope>
    <source>
        <strain evidence="3 4">S8</strain>
    </source>
</reference>
<evidence type="ECO:0000259" key="2">
    <source>
        <dbReference type="Pfam" id="PF02517"/>
    </source>
</evidence>
<dbReference type="PANTHER" id="PTHR39430:SF1">
    <property type="entry name" value="PROTEASE"/>
    <property type="match status" value="1"/>
</dbReference>
<dbReference type="InterPro" id="IPR003675">
    <property type="entry name" value="Rce1/LyrA-like_dom"/>
</dbReference>
<name>A0A286P3I6_9GAMM</name>
<evidence type="ECO:0000256" key="1">
    <source>
        <dbReference type="SAM" id="Phobius"/>
    </source>
</evidence>
<protein>
    <recommendedName>
        <fullName evidence="2">CAAX prenyl protease 2/Lysostaphin resistance protein A-like domain-containing protein</fullName>
    </recommendedName>
</protein>
<dbReference type="GO" id="GO:0004175">
    <property type="term" value="F:endopeptidase activity"/>
    <property type="evidence" value="ECO:0007669"/>
    <property type="project" value="UniProtKB-ARBA"/>
</dbReference>
<dbReference type="Pfam" id="PF02517">
    <property type="entry name" value="Rce1-like"/>
    <property type="match status" value="1"/>
</dbReference>
<evidence type="ECO:0000313" key="4">
    <source>
        <dbReference type="Proteomes" id="UP000266313"/>
    </source>
</evidence>